<keyword evidence="1" id="KW-0175">Coiled coil</keyword>
<dbReference type="InterPro" id="IPR003347">
    <property type="entry name" value="JmjC_dom"/>
</dbReference>
<dbReference type="Proteomes" id="UP001498398">
    <property type="component" value="Unassembled WGS sequence"/>
</dbReference>
<dbReference type="Pfam" id="PF02373">
    <property type="entry name" value="JmjC"/>
    <property type="match status" value="1"/>
</dbReference>
<dbReference type="EMBL" id="JBANRG010000004">
    <property type="protein sequence ID" value="KAK7467249.1"/>
    <property type="molecule type" value="Genomic_DNA"/>
</dbReference>
<feature type="coiled-coil region" evidence="1">
    <location>
        <begin position="850"/>
        <end position="898"/>
    </location>
</feature>
<organism evidence="4 5">
    <name type="scientific">Marasmiellus scandens</name>
    <dbReference type="NCBI Taxonomy" id="2682957"/>
    <lineage>
        <taxon>Eukaryota</taxon>
        <taxon>Fungi</taxon>
        <taxon>Dikarya</taxon>
        <taxon>Basidiomycota</taxon>
        <taxon>Agaricomycotina</taxon>
        <taxon>Agaricomycetes</taxon>
        <taxon>Agaricomycetidae</taxon>
        <taxon>Agaricales</taxon>
        <taxon>Marasmiineae</taxon>
        <taxon>Omphalotaceae</taxon>
        <taxon>Marasmiellus</taxon>
    </lineage>
</organism>
<feature type="compositionally biased region" description="Polar residues" evidence="2">
    <location>
        <begin position="783"/>
        <end position="795"/>
    </location>
</feature>
<dbReference type="PROSITE" id="PS51184">
    <property type="entry name" value="JMJC"/>
    <property type="match status" value="1"/>
</dbReference>
<comment type="caution">
    <text evidence="4">The sequence shown here is derived from an EMBL/GenBank/DDBJ whole genome shotgun (WGS) entry which is preliminary data.</text>
</comment>
<sequence>MQSPKRQRIQNHPDRDNPQITIDSSKVPTLASSCFACASNTSMGQVVEPNRVHLTTTRGWALSEILSHKPFIPVPRVSALDATATQAAITQHEQDGIPYIIEGFHKHEKWPKMFTPEWLSDKGPQEIHVRNIHTYRDTTLPVQEFLSRSRKTPPFIEVAERERYYGKDVQCPQEWSEWLINSQVVPSQLVPNNDENLLQALPQNSSVETLMCYLGIGDTFTPSHKDLCASSGHNLMCYTEKDGSAFWFMTKNSDSRRVSEFFHTLNQELDHETHVTTLEEFSRAPFDVYVAEQIVGDLVLVPPRSCHQVVNYGGITMKMSWSRMTFDGLITAFYHELPLYRRVCRPETYRVKSTFYHTVRKFTRDLSTSPADADRGPMLRRLNLACKIFDDILVDEYDVDNESMHYLTRSHDEVSDLQCDFCGADIFQSYFACKDCVKGDSKENWEDGLAICPGCYIEGRSCKCKNMEPIQYRKFSVLKQVRTNALEVLRRHKDSGEIIEWETFESEDSLFNGRRGVFRAACIFAEARKAQTQYQSRVCSKISDKKPRHDVPSYGVINCAACHKARCLLHLLTQNNLHALDVMLQREYQPNRHHQSHADSKRNYESGLHLFRTSEEAGTRPDSGIQRVNLALSFETCKPFNPEYLALGWYDRSFVSTQASITSMASVFDIQPPSSSVVKSSRPASSRTTSHSRLEFDCVLVPTFASLRLTQAKSSDKSPQSIQEPRPSLDLFSSAGEGDASADESLDHTPANNVPDRPVPSSSKRTINRPGTRPNTVIRKPITSWQPSTIKSGVQNNEKASKLANLKIHKVQTRPVLDPGPATHSNTVYPPYRPADADIVGGLDISHCPRQELEGLVQNMKREAAAKDEENESLRWQLRAKDKRILELDRRLKSAEGRTNMWQTAQDGWHAPYPRNGFSSTYGPRHFQNQLLGRPPNEPHRSNIPTGPRNMNHPPRQADHEWPPPAGPSQSSLQRDEIESVGSDMDIGD</sequence>
<feature type="compositionally biased region" description="Polar residues" evidence="2">
    <location>
        <begin position="917"/>
        <end position="931"/>
    </location>
</feature>
<accession>A0ABR1JTQ3</accession>
<feature type="region of interest" description="Disordered" evidence="2">
    <location>
        <begin position="907"/>
        <end position="989"/>
    </location>
</feature>
<evidence type="ECO:0000259" key="3">
    <source>
        <dbReference type="PROSITE" id="PS51184"/>
    </source>
</evidence>
<feature type="compositionally biased region" description="Polar residues" evidence="2">
    <location>
        <begin position="711"/>
        <end position="723"/>
    </location>
</feature>
<keyword evidence="5" id="KW-1185">Reference proteome</keyword>
<proteinExistence type="predicted"/>
<evidence type="ECO:0000256" key="2">
    <source>
        <dbReference type="SAM" id="MobiDB-lite"/>
    </source>
</evidence>
<name>A0ABR1JTQ3_9AGAR</name>
<evidence type="ECO:0000256" key="1">
    <source>
        <dbReference type="SAM" id="Coils"/>
    </source>
</evidence>
<dbReference type="SUPFAM" id="SSF51197">
    <property type="entry name" value="Clavaminate synthase-like"/>
    <property type="match status" value="1"/>
</dbReference>
<gene>
    <name evidence="4" type="ORF">VKT23_004306</name>
</gene>
<dbReference type="Gene3D" id="2.60.120.650">
    <property type="entry name" value="Cupin"/>
    <property type="match status" value="1"/>
</dbReference>
<feature type="region of interest" description="Disordered" evidence="2">
    <location>
        <begin position="711"/>
        <end position="795"/>
    </location>
</feature>
<evidence type="ECO:0000313" key="5">
    <source>
        <dbReference type="Proteomes" id="UP001498398"/>
    </source>
</evidence>
<feature type="region of interest" description="Disordered" evidence="2">
    <location>
        <begin position="1"/>
        <end position="23"/>
    </location>
</feature>
<dbReference type="SMART" id="SM00558">
    <property type="entry name" value="JmjC"/>
    <property type="match status" value="1"/>
</dbReference>
<evidence type="ECO:0000313" key="4">
    <source>
        <dbReference type="EMBL" id="KAK7467249.1"/>
    </source>
</evidence>
<feature type="domain" description="JmjC" evidence="3">
    <location>
        <begin position="172"/>
        <end position="340"/>
    </location>
</feature>
<protein>
    <recommendedName>
        <fullName evidence="3">JmjC domain-containing protein</fullName>
    </recommendedName>
</protein>
<reference evidence="4 5" key="1">
    <citation type="submission" date="2024-01" db="EMBL/GenBank/DDBJ databases">
        <title>A draft genome for the cacao thread blight pathogen Marasmiellus scandens.</title>
        <authorList>
            <person name="Baruah I.K."/>
            <person name="Leung J."/>
            <person name="Bukari Y."/>
            <person name="Amoako-Attah I."/>
            <person name="Meinhardt L.W."/>
            <person name="Bailey B.A."/>
            <person name="Cohen S.P."/>
        </authorList>
    </citation>
    <scope>NUCLEOTIDE SEQUENCE [LARGE SCALE GENOMIC DNA]</scope>
    <source>
        <strain evidence="4 5">GH-19</strain>
    </source>
</reference>